<reference evidence="4" key="1">
    <citation type="submission" date="2018-01" db="EMBL/GenBank/DDBJ databases">
        <authorList>
            <person name="Li J."/>
        </authorList>
    </citation>
    <scope>NUCLEOTIDE SEQUENCE [LARGE SCALE GENOMIC DNA]</scope>
    <source>
        <strain evidence="4">592</strain>
    </source>
</reference>
<name>A0A2S0WMV0_9ACTN</name>
<dbReference type="EMBL" id="CP026952">
    <property type="protein sequence ID" value="AWB92637.1"/>
    <property type="molecule type" value="Genomic_DNA"/>
</dbReference>
<dbReference type="Proteomes" id="UP000244384">
    <property type="component" value="Chromosome"/>
</dbReference>
<dbReference type="OrthoDB" id="3748562at2"/>
<accession>A0A2S0WMV0</accession>
<organism evidence="3 4">
    <name type="scientific">Aeromicrobium chenweiae</name>
    <dbReference type="NCBI Taxonomy" id="2079793"/>
    <lineage>
        <taxon>Bacteria</taxon>
        <taxon>Bacillati</taxon>
        <taxon>Actinomycetota</taxon>
        <taxon>Actinomycetes</taxon>
        <taxon>Propionibacteriales</taxon>
        <taxon>Nocardioidaceae</taxon>
        <taxon>Aeromicrobium</taxon>
    </lineage>
</organism>
<feature type="transmembrane region" description="Helical" evidence="2">
    <location>
        <begin position="36"/>
        <end position="57"/>
    </location>
</feature>
<sequence length="249" mass="25915">MSERRGLLSEISWLQVAGSVLAAVTAAWLASRLGVAGTMIGVALGSFVATVSSAIYARTLDKGKTLLAQTASGTLVERTVQDGEIAEALDDIAESERSTVRSAEVIEEDKPLRWKAIIITTVVVALLALGAITTYELVSDKTLGGSGGTTIGDTFGGGKSDKGDSGDTNKNDDDSDSDKDKDKDAPDRTDRTTDPNRPGNPNPAPTASTPAPTRTATPAPTRPTATPRPEPTSTLDAPEPTEPEPRSVE</sequence>
<accession>A0A5F2EVG8</accession>
<protein>
    <submittedName>
        <fullName evidence="3">Uncharacterized protein</fullName>
    </submittedName>
</protein>
<evidence type="ECO:0000256" key="1">
    <source>
        <dbReference type="SAM" id="MobiDB-lite"/>
    </source>
</evidence>
<feature type="transmembrane region" description="Helical" evidence="2">
    <location>
        <begin position="12"/>
        <end position="30"/>
    </location>
</feature>
<evidence type="ECO:0000313" key="3">
    <source>
        <dbReference type="EMBL" id="AWB92637.1"/>
    </source>
</evidence>
<proteinExistence type="predicted"/>
<keyword evidence="2" id="KW-0812">Transmembrane</keyword>
<feature type="compositionally biased region" description="Low complexity" evidence="1">
    <location>
        <begin position="205"/>
        <end position="234"/>
    </location>
</feature>
<evidence type="ECO:0000313" key="4">
    <source>
        <dbReference type="Proteomes" id="UP000244384"/>
    </source>
</evidence>
<feature type="compositionally biased region" description="Basic and acidic residues" evidence="1">
    <location>
        <begin position="159"/>
        <end position="194"/>
    </location>
</feature>
<dbReference type="KEGG" id="aez:C3E78_10735"/>
<keyword evidence="4" id="KW-1185">Reference proteome</keyword>
<evidence type="ECO:0000256" key="2">
    <source>
        <dbReference type="SAM" id="Phobius"/>
    </source>
</evidence>
<dbReference type="RefSeq" id="WP_108578282.1">
    <property type="nucleotide sequence ID" value="NZ_CP026952.1"/>
</dbReference>
<feature type="transmembrane region" description="Helical" evidence="2">
    <location>
        <begin position="116"/>
        <end position="135"/>
    </location>
</feature>
<feature type="compositionally biased region" description="Gly residues" evidence="1">
    <location>
        <begin position="144"/>
        <end position="158"/>
    </location>
</feature>
<keyword evidence="2" id="KW-0472">Membrane</keyword>
<dbReference type="AlphaFoldDB" id="A0A2S0WMV0"/>
<keyword evidence="2" id="KW-1133">Transmembrane helix</keyword>
<gene>
    <name evidence="3" type="ORF">C3E78_10735</name>
</gene>
<feature type="region of interest" description="Disordered" evidence="1">
    <location>
        <begin position="140"/>
        <end position="249"/>
    </location>
</feature>